<name>A0A8X6SGA9_TRICX</name>
<protein>
    <submittedName>
        <fullName evidence="1">Uncharacterized protein</fullName>
    </submittedName>
</protein>
<organism evidence="1 2">
    <name type="scientific">Trichonephila clavipes</name>
    <name type="common">Golden silk orbweaver</name>
    <name type="synonym">Nephila clavipes</name>
    <dbReference type="NCBI Taxonomy" id="2585209"/>
    <lineage>
        <taxon>Eukaryota</taxon>
        <taxon>Metazoa</taxon>
        <taxon>Ecdysozoa</taxon>
        <taxon>Arthropoda</taxon>
        <taxon>Chelicerata</taxon>
        <taxon>Arachnida</taxon>
        <taxon>Araneae</taxon>
        <taxon>Araneomorphae</taxon>
        <taxon>Entelegynae</taxon>
        <taxon>Araneoidea</taxon>
        <taxon>Nephilidae</taxon>
        <taxon>Trichonephila</taxon>
    </lineage>
</organism>
<dbReference type="AlphaFoldDB" id="A0A8X6SGA9"/>
<comment type="caution">
    <text evidence="1">The sequence shown here is derived from an EMBL/GenBank/DDBJ whole genome shotgun (WGS) entry which is preliminary data.</text>
</comment>
<dbReference type="Proteomes" id="UP000887159">
    <property type="component" value="Unassembled WGS sequence"/>
</dbReference>
<accession>A0A8X6SGA9</accession>
<reference evidence="1" key="1">
    <citation type="submission" date="2020-08" db="EMBL/GenBank/DDBJ databases">
        <title>Multicomponent nature underlies the extraordinary mechanical properties of spider dragline silk.</title>
        <authorList>
            <person name="Kono N."/>
            <person name="Nakamura H."/>
            <person name="Mori M."/>
            <person name="Yoshida Y."/>
            <person name="Ohtoshi R."/>
            <person name="Malay A.D."/>
            <person name="Moran D.A.P."/>
            <person name="Tomita M."/>
            <person name="Numata K."/>
            <person name="Arakawa K."/>
        </authorList>
    </citation>
    <scope>NUCLEOTIDE SEQUENCE</scope>
</reference>
<sequence>MMPRCHAVRHTEAASCHQVGTTLVHGDHLCTNRNMTRLRRRPCTIPSRQQNSSSASFQNEWVLTDAMSASHSMGRIVCAERSMAVFLTNIISAPH</sequence>
<gene>
    <name evidence="1" type="ORF">TNCV_364011</name>
</gene>
<keyword evidence="2" id="KW-1185">Reference proteome</keyword>
<evidence type="ECO:0000313" key="1">
    <source>
        <dbReference type="EMBL" id="GFY13154.1"/>
    </source>
</evidence>
<evidence type="ECO:0000313" key="2">
    <source>
        <dbReference type="Proteomes" id="UP000887159"/>
    </source>
</evidence>
<proteinExistence type="predicted"/>
<dbReference type="EMBL" id="BMAU01021320">
    <property type="protein sequence ID" value="GFY13154.1"/>
    <property type="molecule type" value="Genomic_DNA"/>
</dbReference>